<organism evidence="3 4">
    <name type="scientific">Natronoglomus mannanivorans</name>
    <dbReference type="NCBI Taxonomy" id="2979990"/>
    <lineage>
        <taxon>Archaea</taxon>
        <taxon>Methanobacteriati</taxon>
        <taxon>Methanobacteriota</taxon>
        <taxon>Stenosarchaea group</taxon>
        <taxon>Halobacteria</taxon>
        <taxon>Halobacteriales</taxon>
        <taxon>Natrialbaceae</taxon>
        <taxon>Natronoglomus</taxon>
    </lineage>
</organism>
<dbReference type="Proteomes" id="UP001320972">
    <property type="component" value="Unassembled WGS sequence"/>
</dbReference>
<proteinExistence type="predicted"/>
<evidence type="ECO:0000256" key="2">
    <source>
        <dbReference type="SAM" id="Phobius"/>
    </source>
</evidence>
<comment type="caution">
    <text evidence="3">The sequence shown here is derived from an EMBL/GenBank/DDBJ whole genome shotgun (WGS) entry which is preliminary data.</text>
</comment>
<keyword evidence="2" id="KW-0472">Membrane</keyword>
<gene>
    <name evidence="3" type="ORF">OB955_13180</name>
</gene>
<feature type="region of interest" description="Disordered" evidence="1">
    <location>
        <begin position="72"/>
        <end position="96"/>
    </location>
</feature>
<dbReference type="EMBL" id="JAOPKB010000007">
    <property type="protein sequence ID" value="MCU4973688.1"/>
    <property type="molecule type" value="Genomic_DNA"/>
</dbReference>
<sequence length="296" mass="33215">MPARDPDTDARSSSRSISARRRNLLAGIGVVGLAGVGTASGYRLLSTEHDTVDSKRTLAVDDEFDLEDVDLEPAGEDSHGSDVVSQECDPNPETYVSRNHTANLTLIDAWNERYRIWGERNASADDGDDNDSRERDENGVFVQNSVVVDKASERVDGSYLYGVRLHSMAHVESGRVTRHRLQRMENELAVDPEIEIRSVLPSEPIRPEDGVCTLTLLRELPSGWPVGYERSWWVDEGRIETDHDEDDDRVTLSFDGDVSHAVGMEGYLELRTDRPLSAFDDPFEWTIRGEGTRRGW</sequence>
<accession>A0ABT2QFI0</accession>
<reference evidence="3 4" key="1">
    <citation type="submission" date="2022-09" db="EMBL/GenBank/DDBJ databases">
        <title>Enrichment on poylsaccharides allowed isolation of novel metabolic and taxonomic groups of Haloarchaea.</title>
        <authorList>
            <person name="Sorokin D.Y."/>
            <person name="Elcheninov A.G."/>
            <person name="Khizhniak T.V."/>
            <person name="Kolganova T.V."/>
            <person name="Kublanov I.V."/>
        </authorList>
    </citation>
    <scope>NUCLEOTIDE SEQUENCE [LARGE SCALE GENOMIC DNA]</scope>
    <source>
        <strain evidence="3 4">AArc-m2/3/4</strain>
    </source>
</reference>
<dbReference type="RefSeq" id="WP_338008087.1">
    <property type="nucleotide sequence ID" value="NZ_JAOPKB010000007.1"/>
</dbReference>
<evidence type="ECO:0000313" key="3">
    <source>
        <dbReference type="EMBL" id="MCU4973688.1"/>
    </source>
</evidence>
<evidence type="ECO:0008006" key="5">
    <source>
        <dbReference type="Google" id="ProtNLM"/>
    </source>
</evidence>
<keyword evidence="4" id="KW-1185">Reference proteome</keyword>
<evidence type="ECO:0000313" key="4">
    <source>
        <dbReference type="Proteomes" id="UP001320972"/>
    </source>
</evidence>
<name>A0ABT2QFI0_9EURY</name>
<keyword evidence="2" id="KW-1133">Transmembrane helix</keyword>
<feature type="transmembrane region" description="Helical" evidence="2">
    <location>
        <begin position="24"/>
        <end position="45"/>
    </location>
</feature>
<protein>
    <recommendedName>
        <fullName evidence="5">Tat (Twin-arginine translocation) pathway signal sequence</fullName>
    </recommendedName>
</protein>
<evidence type="ECO:0000256" key="1">
    <source>
        <dbReference type="SAM" id="MobiDB-lite"/>
    </source>
</evidence>
<keyword evidence="2" id="KW-0812">Transmembrane</keyword>